<dbReference type="EMBL" id="JBHUIK010000001">
    <property type="protein sequence ID" value="MFD2213432.1"/>
    <property type="molecule type" value="Genomic_DNA"/>
</dbReference>
<comment type="catalytic activity">
    <reaction evidence="5 6">
        <text>urate + O2 + H2O = 5-hydroxyisourate + H2O2</text>
        <dbReference type="Rhea" id="RHEA:21368"/>
        <dbReference type="ChEBI" id="CHEBI:15377"/>
        <dbReference type="ChEBI" id="CHEBI:15379"/>
        <dbReference type="ChEBI" id="CHEBI:16240"/>
        <dbReference type="ChEBI" id="CHEBI:17775"/>
        <dbReference type="ChEBI" id="CHEBI:18072"/>
        <dbReference type="EC" id="1.7.3.3"/>
    </reaction>
</comment>
<proteinExistence type="inferred from homology"/>
<dbReference type="PRINTS" id="PR00093">
    <property type="entry name" value="URICASE"/>
</dbReference>
<gene>
    <name evidence="7" type="primary">pucL</name>
    <name evidence="7" type="ORF">ACFSKK_06955</name>
</gene>
<dbReference type="InterPro" id="IPR002042">
    <property type="entry name" value="Uricase"/>
</dbReference>
<reference evidence="8" key="1">
    <citation type="journal article" date="2019" name="Int. J. Syst. Evol. Microbiol.">
        <title>The Global Catalogue of Microorganisms (GCM) 10K type strain sequencing project: providing services to taxonomists for standard genome sequencing and annotation.</title>
        <authorList>
            <consortium name="The Broad Institute Genomics Platform"/>
            <consortium name="The Broad Institute Genome Sequencing Center for Infectious Disease"/>
            <person name="Wu L."/>
            <person name="Ma J."/>
        </authorList>
    </citation>
    <scope>NUCLEOTIDE SEQUENCE [LARGE SCALE GENOMIC DNA]</scope>
    <source>
        <strain evidence="8">CGMCC 1.15474</strain>
    </source>
</reference>
<keyword evidence="8" id="KW-1185">Reference proteome</keyword>
<dbReference type="NCBIfam" id="TIGR03383">
    <property type="entry name" value="urate_oxi"/>
    <property type="match status" value="1"/>
</dbReference>
<sequence>MGKERFVSYGKGDVFAYRTFLKPLVGVKQIPESHFTERSNIVFGVNVKVEVGGKKLLPSFTEGDNRLVVATDSMKNFIQRHLGSYQGSTIEGFIQYVGEEFLKKYEHVDTIKLIGEEVPFETSTRLSVNGLVESDVVFKHSRNEKAVAQIEMVRTQSGVEVVEQNSGILDLQLIKVRGNSFIGFIRDEYTTLPEDNNRPLFIYLNIGWEYEDLENSTGVVPNLYVCAEQVKDIASSVFHELETPSIQYLIYLIGCRVLERFPQLKEVNFQSQNHTWDSVVEDIPNSEGKVYTEPRPPYGFQRFSVTKEDLQQNKEYADTNNLFK</sequence>
<dbReference type="PANTHER" id="PTHR42874:SF1">
    <property type="entry name" value="URICASE"/>
    <property type="match status" value="1"/>
</dbReference>
<dbReference type="RefSeq" id="WP_247340866.1">
    <property type="nucleotide sequence ID" value="NZ_CP095550.1"/>
</dbReference>
<dbReference type="Pfam" id="PF01014">
    <property type="entry name" value="Uricase"/>
    <property type="match status" value="1"/>
</dbReference>
<comment type="function">
    <text evidence="5 6">Catalyzes the oxidation of uric acid to 5-hydroxyisourate, which is further processed to form (S)-allantoin.</text>
</comment>
<evidence type="ECO:0000256" key="3">
    <source>
        <dbReference type="ARBA" id="ARBA00022631"/>
    </source>
</evidence>
<evidence type="ECO:0000256" key="6">
    <source>
        <dbReference type="RuleBase" id="RU004455"/>
    </source>
</evidence>
<comment type="similarity">
    <text evidence="2 5 6">Belongs to the uricase family.</text>
</comment>
<dbReference type="SUPFAM" id="SSF55620">
    <property type="entry name" value="Tetrahydrobiopterin biosynthesis enzymes-like"/>
    <property type="match status" value="2"/>
</dbReference>
<dbReference type="GO" id="GO:0004846">
    <property type="term" value="F:urate oxidase activity"/>
    <property type="evidence" value="ECO:0007669"/>
    <property type="project" value="UniProtKB-EC"/>
</dbReference>
<evidence type="ECO:0000256" key="2">
    <source>
        <dbReference type="ARBA" id="ARBA00009760"/>
    </source>
</evidence>
<name>A0ABW5BUG7_9BACI</name>
<dbReference type="Gene3D" id="3.10.270.10">
    <property type="entry name" value="Urate Oxidase"/>
    <property type="match status" value="1"/>
</dbReference>
<evidence type="ECO:0000313" key="7">
    <source>
        <dbReference type="EMBL" id="MFD2213432.1"/>
    </source>
</evidence>
<comment type="caution">
    <text evidence="7">The sequence shown here is derived from an EMBL/GenBank/DDBJ whole genome shotgun (WGS) entry which is preliminary data.</text>
</comment>
<dbReference type="EC" id="1.7.3.3" evidence="5 6"/>
<evidence type="ECO:0000256" key="1">
    <source>
        <dbReference type="ARBA" id="ARBA00004831"/>
    </source>
</evidence>
<dbReference type="PIRSF" id="PIRSF000241">
    <property type="entry name" value="Urate_oxidase"/>
    <property type="match status" value="1"/>
</dbReference>
<keyword evidence="4 5" id="KW-0560">Oxidoreductase</keyword>
<evidence type="ECO:0000313" key="8">
    <source>
        <dbReference type="Proteomes" id="UP001597318"/>
    </source>
</evidence>
<dbReference type="PANTHER" id="PTHR42874">
    <property type="entry name" value="URICASE"/>
    <property type="match status" value="1"/>
</dbReference>
<comment type="pathway">
    <text evidence="1 5">Purine metabolism; urate degradation; (S)-allantoin from urate: step 1/3.</text>
</comment>
<dbReference type="Proteomes" id="UP001597318">
    <property type="component" value="Unassembled WGS sequence"/>
</dbReference>
<evidence type="ECO:0000256" key="5">
    <source>
        <dbReference type="PIRNR" id="PIRNR000241"/>
    </source>
</evidence>
<protein>
    <recommendedName>
        <fullName evidence="5 6">Uricase</fullName>
        <ecNumber evidence="5 6">1.7.3.3</ecNumber>
    </recommendedName>
    <alternativeName>
        <fullName evidence="5">Urate oxidase</fullName>
    </alternativeName>
</protein>
<organism evidence="7 8">
    <name type="scientific">Metabacillus endolithicus</name>
    <dbReference type="NCBI Taxonomy" id="1535204"/>
    <lineage>
        <taxon>Bacteria</taxon>
        <taxon>Bacillati</taxon>
        <taxon>Bacillota</taxon>
        <taxon>Bacilli</taxon>
        <taxon>Bacillales</taxon>
        <taxon>Bacillaceae</taxon>
        <taxon>Metabacillus</taxon>
    </lineage>
</organism>
<accession>A0ABW5BUG7</accession>
<keyword evidence="3 5" id="KW-0659">Purine metabolism</keyword>
<evidence type="ECO:0000256" key="4">
    <source>
        <dbReference type="ARBA" id="ARBA00023002"/>
    </source>
</evidence>